<gene>
    <name evidence="2" type="ORF">MCOR_50091</name>
</gene>
<evidence type="ECO:0000313" key="2">
    <source>
        <dbReference type="EMBL" id="CAC5417597.1"/>
    </source>
</evidence>
<dbReference type="OrthoDB" id="6133794at2759"/>
<reference evidence="2 3" key="1">
    <citation type="submission" date="2020-06" db="EMBL/GenBank/DDBJ databases">
        <authorList>
            <person name="Li R."/>
            <person name="Bekaert M."/>
        </authorList>
    </citation>
    <scope>NUCLEOTIDE SEQUENCE [LARGE SCALE GENOMIC DNA]</scope>
    <source>
        <strain evidence="3">wild</strain>
    </source>
</reference>
<keyword evidence="1" id="KW-0812">Transmembrane</keyword>
<sequence length="244" mass="28263">MHEVHTETESELPVAGITIGSLIALVILLVAAVVLIIRFKQNRCTRKRIESARKNHDISLCNLYKDGSGTKEHISRGNTKFRDLLADIVILHLENDTQEVESFKSHLEKLSKEMEYSDIIIKLFEEVFSTEQFSRDVEIQTMLKVCLYVFVYISKDSDTHNLKRFGLNERSINNALEKQETNKYIKIVSNCGHWDLPNGQLLSVKRDSVFLDYFLYNKQPPDDIMNDNYRRNFKDILQTCIASS</sequence>
<keyword evidence="3" id="KW-1185">Reference proteome</keyword>
<evidence type="ECO:0000313" key="3">
    <source>
        <dbReference type="Proteomes" id="UP000507470"/>
    </source>
</evidence>
<dbReference type="Proteomes" id="UP000507470">
    <property type="component" value="Unassembled WGS sequence"/>
</dbReference>
<dbReference type="AlphaFoldDB" id="A0A6J8EB97"/>
<keyword evidence="1" id="KW-0472">Membrane</keyword>
<organism evidence="2 3">
    <name type="scientific">Mytilus coruscus</name>
    <name type="common">Sea mussel</name>
    <dbReference type="NCBI Taxonomy" id="42192"/>
    <lineage>
        <taxon>Eukaryota</taxon>
        <taxon>Metazoa</taxon>
        <taxon>Spiralia</taxon>
        <taxon>Lophotrochozoa</taxon>
        <taxon>Mollusca</taxon>
        <taxon>Bivalvia</taxon>
        <taxon>Autobranchia</taxon>
        <taxon>Pteriomorphia</taxon>
        <taxon>Mytilida</taxon>
        <taxon>Mytiloidea</taxon>
        <taxon>Mytilidae</taxon>
        <taxon>Mytilinae</taxon>
        <taxon>Mytilus</taxon>
    </lineage>
</organism>
<dbReference type="EMBL" id="CACVKT020008775">
    <property type="protein sequence ID" value="CAC5417597.1"/>
    <property type="molecule type" value="Genomic_DNA"/>
</dbReference>
<protein>
    <submittedName>
        <fullName evidence="2">Uncharacterized protein</fullName>
    </submittedName>
</protein>
<evidence type="ECO:0000256" key="1">
    <source>
        <dbReference type="SAM" id="Phobius"/>
    </source>
</evidence>
<keyword evidence="1" id="KW-1133">Transmembrane helix</keyword>
<proteinExistence type="predicted"/>
<accession>A0A6J8EB97</accession>
<dbReference type="Gene3D" id="3.40.50.10140">
    <property type="entry name" value="Toll/interleukin-1 receptor homology (TIR) domain"/>
    <property type="match status" value="1"/>
</dbReference>
<feature type="transmembrane region" description="Helical" evidence="1">
    <location>
        <begin position="12"/>
        <end position="37"/>
    </location>
</feature>
<dbReference type="InterPro" id="IPR035897">
    <property type="entry name" value="Toll_tir_struct_dom_sf"/>
</dbReference>
<name>A0A6J8EB97_MYTCO</name>